<dbReference type="RefSeq" id="WP_095069378.1">
    <property type="nucleotide sequence ID" value="NZ_LT906465.1"/>
</dbReference>
<gene>
    <name evidence="1" type="ORF">SAMEA4412677_00103</name>
</gene>
<dbReference type="KEGG" id="ctak:4412677_00103"/>
<dbReference type="AlphaFoldDB" id="A0A239WEQ3"/>
<reference evidence="1 2" key="1">
    <citation type="submission" date="2017-06" db="EMBL/GenBank/DDBJ databases">
        <authorList>
            <consortium name="Pathogen Informatics"/>
        </authorList>
    </citation>
    <scope>NUCLEOTIDE SEQUENCE [LARGE SCALE GENOMIC DNA]</scope>
    <source>
        <strain evidence="1 2">NCTC13490</strain>
    </source>
</reference>
<evidence type="ECO:0000313" key="1">
    <source>
        <dbReference type="EMBL" id="SNV32094.1"/>
    </source>
</evidence>
<proteinExistence type="predicted"/>
<keyword evidence="2" id="KW-1185">Reference proteome</keyword>
<organism evidence="1 2">
    <name type="scientific">Chryseobacterium taklimakanense</name>
    <dbReference type="NCBI Taxonomy" id="536441"/>
    <lineage>
        <taxon>Bacteria</taxon>
        <taxon>Pseudomonadati</taxon>
        <taxon>Bacteroidota</taxon>
        <taxon>Flavobacteriia</taxon>
        <taxon>Flavobacteriales</taxon>
        <taxon>Weeksellaceae</taxon>
        <taxon>Chryseobacterium group</taxon>
        <taxon>Chryseobacterium</taxon>
    </lineage>
</organism>
<protein>
    <submittedName>
        <fullName evidence="1">Uncharacterized protein</fullName>
    </submittedName>
</protein>
<accession>A0A239WEQ3</accession>
<sequence>MNTIQKLFKILDIRSEKEMQEVITLIKIIIRKDRQKLLKKLSNETSYEYDDIFNKVDIDLAD</sequence>
<dbReference type="Proteomes" id="UP000215196">
    <property type="component" value="Chromosome 1"/>
</dbReference>
<dbReference type="EMBL" id="LT906465">
    <property type="protein sequence ID" value="SNV32094.1"/>
    <property type="molecule type" value="Genomic_DNA"/>
</dbReference>
<name>A0A239WEQ3_9FLAO</name>
<evidence type="ECO:0000313" key="2">
    <source>
        <dbReference type="Proteomes" id="UP000215196"/>
    </source>
</evidence>